<dbReference type="AlphaFoldDB" id="A0A9D4I1L2"/>
<reference evidence="1" key="2">
    <citation type="submission" date="2020-11" db="EMBL/GenBank/DDBJ databases">
        <authorList>
            <person name="McCartney M.A."/>
            <person name="Auch B."/>
            <person name="Kono T."/>
            <person name="Mallez S."/>
            <person name="Becker A."/>
            <person name="Gohl D.M."/>
            <person name="Silverstein K.A.T."/>
            <person name="Koren S."/>
            <person name="Bechman K.B."/>
            <person name="Herman A."/>
            <person name="Abrahante J.E."/>
            <person name="Garbe J."/>
        </authorList>
    </citation>
    <scope>NUCLEOTIDE SEQUENCE</scope>
    <source>
        <strain evidence="1">Duluth1</strain>
        <tissue evidence="1">Whole animal</tissue>
    </source>
</reference>
<proteinExistence type="predicted"/>
<comment type="caution">
    <text evidence="1">The sequence shown here is derived from an EMBL/GenBank/DDBJ whole genome shotgun (WGS) entry which is preliminary data.</text>
</comment>
<evidence type="ECO:0000313" key="2">
    <source>
        <dbReference type="Proteomes" id="UP000828390"/>
    </source>
</evidence>
<dbReference type="EMBL" id="JAIWYP010000011">
    <property type="protein sequence ID" value="KAH3739031.1"/>
    <property type="molecule type" value="Genomic_DNA"/>
</dbReference>
<evidence type="ECO:0000313" key="1">
    <source>
        <dbReference type="EMBL" id="KAH3739031.1"/>
    </source>
</evidence>
<sequence>MKVTQGADGYRLPDGPDNVCRSDAAKGIHCSIAGEDYWFFICERSSQTMQTQFCKSVWISTAGTVTRDCLCG</sequence>
<dbReference type="Proteomes" id="UP000828390">
    <property type="component" value="Unassembled WGS sequence"/>
</dbReference>
<gene>
    <name evidence="1" type="ORF">DPMN_045675</name>
</gene>
<accession>A0A9D4I1L2</accession>
<name>A0A9D4I1L2_DREPO</name>
<protein>
    <submittedName>
        <fullName evidence="1">Uncharacterized protein</fullName>
    </submittedName>
</protein>
<keyword evidence="2" id="KW-1185">Reference proteome</keyword>
<organism evidence="1 2">
    <name type="scientific">Dreissena polymorpha</name>
    <name type="common">Zebra mussel</name>
    <name type="synonym">Mytilus polymorpha</name>
    <dbReference type="NCBI Taxonomy" id="45954"/>
    <lineage>
        <taxon>Eukaryota</taxon>
        <taxon>Metazoa</taxon>
        <taxon>Spiralia</taxon>
        <taxon>Lophotrochozoa</taxon>
        <taxon>Mollusca</taxon>
        <taxon>Bivalvia</taxon>
        <taxon>Autobranchia</taxon>
        <taxon>Heteroconchia</taxon>
        <taxon>Euheterodonta</taxon>
        <taxon>Imparidentia</taxon>
        <taxon>Neoheterodontei</taxon>
        <taxon>Myida</taxon>
        <taxon>Dreissenoidea</taxon>
        <taxon>Dreissenidae</taxon>
        <taxon>Dreissena</taxon>
    </lineage>
</organism>
<reference evidence="1" key="1">
    <citation type="journal article" date="2019" name="bioRxiv">
        <title>The Genome of the Zebra Mussel, Dreissena polymorpha: A Resource for Invasive Species Research.</title>
        <authorList>
            <person name="McCartney M.A."/>
            <person name="Auch B."/>
            <person name="Kono T."/>
            <person name="Mallez S."/>
            <person name="Zhang Y."/>
            <person name="Obille A."/>
            <person name="Becker A."/>
            <person name="Abrahante J.E."/>
            <person name="Garbe J."/>
            <person name="Badalamenti J.P."/>
            <person name="Herman A."/>
            <person name="Mangelson H."/>
            <person name="Liachko I."/>
            <person name="Sullivan S."/>
            <person name="Sone E.D."/>
            <person name="Koren S."/>
            <person name="Silverstein K.A.T."/>
            <person name="Beckman K.B."/>
            <person name="Gohl D.M."/>
        </authorList>
    </citation>
    <scope>NUCLEOTIDE SEQUENCE</scope>
    <source>
        <strain evidence="1">Duluth1</strain>
        <tissue evidence="1">Whole animal</tissue>
    </source>
</reference>